<comment type="caution">
    <text evidence="1">The sequence shown here is derived from an EMBL/GenBank/DDBJ whole genome shotgun (WGS) entry which is preliminary data.</text>
</comment>
<keyword evidence="2" id="KW-1185">Reference proteome</keyword>
<gene>
    <name evidence="1" type="ORF">NQ176_g940</name>
</gene>
<name>A0ACC1NW59_9HYPO</name>
<organism evidence="1 2">
    <name type="scientific">Zarea fungicola</name>
    <dbReference type="NCBI Taxonomy" id="93591"/>
    <lineage>
        <taxon>Eukaryota</taxon>
        <taxon>Fungi</taxon>
        <taxon>Dikarya</taxon>
        <taxon>Ascomycota</taxon>
        <taxon>Pezizomycotina</taxon>
        <taxon>Sordariomycetes</taxon>
        <taxon>Hypocreomycetidae</taxon>
        <taxon>Hypocreales</taxon>
        <taxon>Cordycipitaceae</taxon>
        <taxon>Zarea</taxon>
    </lineage>
</organism>
<protein>
    <submittedName>
        <fullName evidence="1">Uncharacterized protein</fullName>
    </submittedName>
</protein>
<dbReference type="Proteomes" id="UP001143910">
    <property type="component" value="Unassembled WGS sequence"/>
</dbReference>
<sequence length="395" mass="44672">MGLQGGQKWAAMRAHFEPEFSHLAAMNMADTFATEIEKWADALSKSSGGHQRDAVRGSFQLHPTEACRYLPFRLTGLTVYGDALDNETYQGLVHLNDLHEQVMLDAFFGRLTLSKVYNALPTQSKGRMDTFRARWEKLNLDIVSKARTENLHCPAERIYKGVESGKMSKVEFLETMDELLFTNIDVTSTVLAFLLINIAANQDFQSSLREEIATKQSQPSYRLNDYVLEKDTLLHYAAMESVRMSPALSTRNGEKGFSLPEKTATEKFIGGYLIPAQTPVVIDWKRLNTTPIVWGNDGERFRPERFANLSPATYRYGLLRFGMGRGRCLGKNIADMMLKMVTVAIVQRFAMKPAGKEEGTRKDRFTVTSEKEIAFTPICQEEWTCRCKSATLQSL</sequence>
<dbReference type="EMBL" id="JANJQO010000043">
    <property type="protein sequence ID" value="KAJ2983101.1"/>
    <property type="molecule type" value="Genomic_DNA"/>
</dbReference>
<proteinExistence type="predicted"/>
<reference evidence="1" key="1">
    <citation type="submission" date="2022-08" db="EMBL/GenBank/DDBJ databases">
        <title>Genome Sequence of Lecanicillium fungicola.</title>
        <authorList>
            <person name="Buettner E."/>
        </authorList>
    </citation>
    <scope>NUCLEOTIDE SEQUENCE</scope>
    <source>
        <strain evidence="1">Babe33</strain>
    </source>
</reference>
<evidence type="ECO:0000313" key="1">
    <source>
        <dbReference type="EMBL" id="KAJ2983101.1"/>
    </source>
</evidence>
<accession>A0ACC1NW59</accession>
<evidence type="ECO:0000313" key="2">
    <source>
        <dbReference type="Proteomes" id="UP001143910"/>
    </source>
</evidence>